<dbReference type="PROSITE" id="PS51186">
    <property type="entry name" value="GNAT"/>
    <property type="match status" value="1"/>
</dbReference>
<dbReference type="GO" id="GO:0016747">
    <property type="term" value="F:acyltransferase activity, transferring groups other than amino-acyl groups"/>
    <property type="evidence" value="ECO:0007669"/>
    <property type="project" value="InterPro"/>
</dbReference>
<evidence type="ECO:0000313" key="2">
    <source>
        <dbReference type="EMBL" id="MBO8479422.1"/>
    </source>
</evidence>
<organism evidence="2 3">
    <name type="scientific">Candidatus Cryptobacteroides excrementipullorum</name>
    <dbReference type="NCBI Taxonomy" id="2840761"/>
    <lineage>
        <taxon>Bacteria</taxon>
        <taxon>Pseudomonadati</taxon>
        <taxon>Bacteroidota</taxon>
        <taxon>Bacteroidia</taxon>
        <taxon>Bacteroidales</taxon>
        <taxon>Candidatus Cryptobacteroides</taxon>
    </lineage>
</organism>
<dbReference type="AlphaFoldDB" id="A0A9D9IUR8"/>
<dbReference type="PANTHER" id="PTHR43617:SF2">
    <property type="entry name" value="UPF0039 PROTEIN SLL0451"/>
    <property type="match status" value="1"/>
</dbReference>
<evidence type="ECO:0000313" key="3">
    <source>
        <dbReference type="Proteomes" id="UP000823771"/>
    </source>
</evidence>
<reference evidence="2" key="1">
    <citation type="submission" date="2020-10" db="EMBL/GenBank/DDBJ databases">
        <authorList>
            <person name="Gilroy R."/>
        </authorList>
    </citation>
    <scope>NUCLEOTIDE SEQUENCE</scope>
    <source>
        <strain evidence="2">2478</strain>
    </source>
</reference>
<accession>A0A9D9IUR8</accession>
<dbReference type="InterPro" id="IPR016181">
    <property type="entry name" value="Acyl_CoA_acyltransferase"/>
</dbReference>
<proteinExistence type="predicted"/>
<dbReference type="EMBL" id="JADILZ010000108">
    <property type="protein sequence ID" value="MBO8479422.1"/>
    <property type="molecule type" value="Genomic_DNA"/>
</dbReference>
<protein>
    <submittedName>
        <fullName evidence="2">GNAT family N-acetyltransferase</fullName>
    </submittedName>
</protein>
<name>A0A9D9IUR8_9BACT</name>
<comment type="caution">
    <text evidence="2">The sequence shown here is derived from an EMBL/GenBank/DDBJ whole genome shotgun (WGS) entry which is preliminary data.</text>
</comment>
<evidence type="ECO:0000259" key="1">
    <source>
        <dbReference type="PROSITE" id="PS51186"/>
    </source>
</evidence>
<dbReference type="CDD" id="cd04301">
    <property type="entry name" value="NAT_SF"/>
    <property type="match status" value="1"/>
</dbReference>
<sequence>MEPITIRDARKEDASDIARLFMMAWPVEEFLAMDPSLTEEGLCSRIRRYVEAGDTLYSYVNTVVATVMHDGAEKVVGALNGYDGALYEELKRPITDDFRNSFQDSGNDFSKVKETEAGEFYLDSAGVDPSMRSHGIGSRLFEAAIARAKSQGFTTVGLIVDVDKPKAEALYLRLGFVNKGYKDFFGHAMKHMQLEVK</sequence>
<dbReference type="SUPFAM" id="SSF55729">
    <property type="entry name" value="Acyl-CoA N-acyltransferases (Nat)"/>
    <property type="match status" value="1"/>
</dbReference>
<feature type="domain" description="N-acetyltransferase" evidence="1">
    <location>
        <begin position="4"/>
        <end position="197"/>
    </location>
</feature>
<dbReference type="Gene3D" id="3.40.630.30">
    <property type="match status" value="1"/>
</dbReference>
<dbReference type="Proteomes" id="UP000823771">
    <property type="component" value="Unassembled WGS sequence"/>
</dbReference>
<dbReference type="Pfam" id="PF00583">
    <property type="entry name" value="Acetyltransf_1"/>
    <property type="match status" value="1"/>
</dbReference>
<dbReference type="PANTHER" id="PTHR43617">
    <property type="entry name" value="L-AMINO ACID N-ACETYLTRANSFERASE"/>
    <property type="match status" value="1"/>
</dbReference>
<dbReference type="InterPro" id="IPR000182">
    <property type="entry name" value="GNAT_dom"/>
</dbReference>
<dbReference type="InterPro" id="IPR050276">
    <property type="entry name" value="MshD_Acetyltransferase"/>
</dbReference>
<gene>
    <name evidence="2" type="ORF">IAB80_11145</name>
</gene>
<reference evidence="2" key="2">
    <citation type="journal article" date="2021" name="PeerJ">
        <title>Extensive microbial diversity within the chicken gut microbiome revealed by metagenomics and culture.</title>
        <authorList>
            <person name="Gilroy R."/>
            <person name="Ravi A."/>
            <person name="Getino M."/>
            <person name="Pursley I."/>
            <person name="Horton D.L."/>
            <person name="Alikhan N.F."/>
            <person name="Baker D."/>
            <person name="Gharbi K."/>
            <person name="Hall N."/>
            <person name="Watson M."/>
            <person name="Adriaenssens E.M."/>
            <person name="Foster-Nyarko E."/>
            <person name="Jarju S."/>
            <person name="Secka A."/>
            <person name="Antonio M."/>
            <person name="Oren A."/>
            <person name="Chaudhuri R.R."/>
            <person name="La Ragione R."/>
            <person name="Hildebrand F."/>
            <person name="Pallen M.J."/>
        </authorList>
    </citation>
    <scope>NUCLEOTIDE SEQUENCE</scope>
    <source>
        <strain evidence="2">2478</strain>
    </source>
</reference>